<reference evidence="1" key="1">
    <citation type="submission" date="2014-07" db="EMBL/GenBank/DDBJ databases">
        <authorList>
            <person name="Monot Marc"/>
        </authorList>
    </citation>
    <scope>NUCLEOTIDE SEQUENCE</scope>
    <source>
        <strain evidence="1">7032994</strain>
    </source>
</reference>
<dbReference type="AlphaFoldDB" id="A0A068ZW28"/>
<evidence type="ECO:0000313" key="1">
    <source>
        <dbReference type="EMBL" id="CDS82929.1"/>
    </source>
</evidence>
<organism evidence="1">
    <name type="scientific">Clostridioides difficile</name>
    <name type="common">Peptoclostridium difficile</name>
    <dbReference type="NCBI Taxonomy" id="1496"/>
    <lineage>
        <taxon>Bacteria</taxon>
        <taxon>Bacillati</taxon>
        <taxon>Bacillota</taxon>
        <taxon>Clostridia</taxon>
        <taxon>Peptostreptococcales</taxon>
        <taxon>Peptostreptococcaceae</taxon>
        <taxon>Clostridioides</taxon>
    </lineage>
</organism>
<sequence>MAIDCLAGEIRWCKEQNQEIPKPTLDLNLVEVDEKTEGDYVEAIKQIVTVDADDYAKKHFDKSVKKNLTIPKWMNDEALELGINFSKVLQNALLDEINRAKDKMYGINKE</sequence>
<name>A0A068ZW28_CLODI</name>
<protein>
    <recommendedName>
        <fullName evidence="2">Phage protein</fullName>
    </recommendedName>
</protein>
<accession>A0A068ZW28</accession>
<proteinExistence type="predicted"/>
<gene>
    <name evidence="1" type="ORF">BN1097_1300002</name>
</gene>
<evidence type="ECO:0008006" key="2">
    <source>
        <dbReference type="Google" id="ProtNLM"/>
    </source>
</evidence>
<dbReference type="EMBL" id="LK932337">
    <property type="protein sequence ID" value="CDS82929.1"/>
    <property type="molecule type" value="Genomic_DNA"/>
</dbReference>